<proteinExistence type="predicted"/>
<evidence type="ECO:0000313" key="2">
    <source>
        <dbReference type="Proteomes" id="UP000070544"/>
    </source>
</evidence>
<keyword evidence="2" id="KW-1185">Reference proteome</keyword>
<evidence type="ECO:0000313" key="1">
    <source>
        <dbReference type="EMBL" id="KXS15034.1"/>
    </source>
</evidence>
<name>A0A139AEL5_GONPJ</name>
<dbReference type="AlphaFoldDB" id="A0A139AEL5"/>
<protein>
    <submittedName>
        <fullName evidence="1">Uncharacterized protein</fullName>
    </submittedName>
</protein>
<dbReference type="Proteomes" id="UP000070544">
    <property type="component" value="Unassembled WGS sequence"/>
</dbReference>
<organism evidence="1 2">
    <name type="scientific">Gonapodya prolifera (strain JEL478)</name>
    <name type="common">Monoblepharis prolifera</name>
    <dbReference type="NCBI Taxonomy" id="1344416"/>
    <lineage>
        <taxon>Eukaryota</taxon>
        <taxon>Fungi</taxon>
        <taxon>Fungi incertae sedis</taxon>
        <taxon>Chytridiomycota</taxon>
        <taxon>Chytridiomycota incertae sedis</taxon>
        <taxon>Monoblepharidomycetes</taxon>
        <taxon>Monoblepharidales</taxon>
        <taxon>Gonapodyaceae</taxon>
        <taxon>Gonapodya</taxon>
    </lineage>
</organism>
<accession>A0A139AEL5</accession>
<sequence>MEMQILAGESCLLKQCTCNSSLGNCFSTNCISSMPVTLKNALWCLSNKIGVWTRKGSGDSKELLELERMPLAKKWQTVAKDACYMLRDIKDLMDKKEQEQRGEANQTMRDLLVQLIEPLQPAKSSNNIIT</sequence>
<gene>
    <name evidence="1" type="ORF">M427DRAFT_57169</name>
</gene>
<reference evidence="1 2" key="1">
    <citation type="journal article" date="2015" name="Genome Biol. Evol.">
        <title>Phylogenomic analyses indicate that early fungi evolved digesting cell walls of algal ancestors of land plants.</title>
        <authorList>
            <person name="Chang Y."/>
            <person name="Wang S."/>
            <person name="Sekimoto S."/>
            <person name="Aerts A.L."/>
            <person name="Choi C."/>
            <person name="Clum A."/>
            <person name="LaButti K.M."/>
            <person name="Lindquist E.A."/>
            <person name="Yee Ngan C."/>
            <person name="Ohm R.A."/>
            <person name="Salamov A.A."/>
            <person name="Grigoriev I.V."/>
            <person name="Spatafora J.W."/>
            <person name="Berbee M.L."/>
        </authorList>
    </citation>
    <scope>NUCLEOTIDE SEQUENCE [LARGE SCALE GENOMIC DNA]</scope>
    <source>
        <strain evidence="1 2">JEL478</strain>
    </source>
</reference>
<dbReference type="EMBL" id="KQ965765">
    <property type="protein sequence ID" value="KXS15034.1"/>
    <property type="molecule type" value="Genomic_DNA"/>
</dbReference>